<dbReference type="InterPro" id="IPR036928">
    <property type="entry name" value="AS_sf"/>
</dbReference>
<evidence type="ECO:0000313" key="3">
    <source>
        <dbReference type="Proteomes" id="UP000799324"/>
    </source>
</evidence>
<evidence type="ECO:0000313" key="2">
    <source>
        <dbReference type="EMBL" id="KAF2658829.1"/>
    </source>
</evidence>
<dbReference type="Gene3D" id="3.90.1300.10">
    <property type="entry name" value="Amidase signature (AS) domain"/>
    <property type="match status" value="1"/>
</dbReference>
<proteinExistence type="predicted"/>
<reference evidence="2" key="1">
    <citation type="journal article" date="2020" name="Stud. Mycol.">
        <title>101 Dothideomycetes genomes: a test case for predicting lifestyles and emergence of pathogens.</title>
        <authorList>
            <person name="Haridas S."/>
            <person name="Albert R."/>
            <person name="Binder M."/>
            <person name="Bloem J."/>
            <person name="Labutti K."/>
            <person name="Salamov A."/>
            <person name="Andreopoulos B."/>
            <person name="Baker S."/>
            <person name="Barry K."/>
            <person name="Bills G."/>
            <person name="Bluhm B."/>
            <person name="Cannon C."/>
            <person name="Castanera R."/>
            <person name="Culley D."/>
            <person name="Daum C."/>
            <person name="Ezra D."/>
            <person name="Gonzalez J."/>
            <person name="Henrissat B."/>
            <person name="Kuo A."/>
            <person name="Liang C."/>
            <person name="Lipzen A."/>
            <person name="Lutzoni F."/>
            <person name="Magnuson J."/>
            <person name="Mondo S."/>
            <person name="Nolan M."/>
            <person name="Ohm R."/>
            <person name="Pangilinan J."/>
            <person name="Park H.-J."/>
            <person name="Ramirez L."/>
            <person name="Alfaro M."/>
            <person name="Sun H."/>
            <person name="Tritt A."/>
            <person name="Yoshinaga Y."/>
            <person name="Zwiers L.-H."/>
            <person name="Turgeon B."/>
            <person name="Goodwin S."/>
            <person name="Spatafora J."/>
            <person name="Crous P."/>
            <person name="Grigoriev I."/>
        </authorList>
    </citation>
    <scope>NUCLEOTIDE SEQUENCE</scope>
    <source>
        <strain evidence="2">CBS 122681</strain>
    </source>
</reference>
<gene>
    <name evidence="2" type="ORF">K491DRAFT_702674</name>
</gene>
<dbReference type="InterPro" id="IPR023631">
    <property type="entry name" value="Amidase_dom"/>
</dbReference>
<dbReference type="AlphaFoldDB" id="A0A6A6TFN1"/>
<accession>A0A6A6TFN1</accession>
<dbReference type="OrthoDB" id="5423360at2759"/>
<dbReference type="EMBL" id="MU004312">
    <property type="protein sequence ID" value="KAF2658829.1"/>
    <property type="molecule type" value="Genomic_DNA"/>
</dbReference>
<evidence type="ECO:0000259" key="1">
    <source>
        <dbReference type="Pfam" id="PF01425"/>
    </source>
</evidence>
<feature type="domain" description="Amidase" evidence="1">
    <location>
        <begin position="192"/>
        <end position="371"/>
    </location>
</feature>
<keyword evidence="3" id="KW-1185">Reference proteome</keyword>
<dbReference type="SUPFAM" id="SSF75304">
    <property type="entry name" value="Amidase signature (AS) enzymes"/>
    <property type="match status" value="1"/>
</dbReference>
<dbReference type="Pfam" id="PF01425">
    <property type="entry name" value="Amidase"/>
    <property type="match status" value="1"/>
</dbReference>
<sequence length="622" mass="68466">MSSLHQPSAQRTVIQLGESSYYVRSRVEYELPLTALSPATSPAPAVVISVSNASISLQTICEKLSRFAAEDDVFQQQFTVGGYLIVQELENKTNETLPRDLLDFLHTNSLNLLTLKTSLPEGPYIALGQCLHQAWRLYPDTLSAFATVVIPDDAETAESDEDVLQSYEEFSAASIGDSTSSIPVPSRLYYQKTTEKPLAGLRITIKDNMHLNGITTGLGNRAFAELYGKQTTTAEYVRMLQQKGAIILGKTKMSAFAGSEVPPNQCIDYFPPWNARGDGYQGPSGSSSGAAATIAGYPWLDISLCTDTSGSMRFPASSHGAWGHRATWGSLPMEGIVPAVPAYDSIGLLSRTPDTLRDLLTITHTRESYKKPTRLIYPSDWYPLPNRAQQVMTGAFMKVVEDYLGIEHVEISLLDEWTKTGPEDLRDLTLIAFLAMSAYTVNGWYGYHTFDDFRRDYPLKFGKKPYVSPSHSARCLDKIKTFKDWFDQVIWQKDDPDALTIMLVPQGRPGANYRDTVPESSDSGGPDPMSYDEVFVTSMLGCPQLVIPIGQNPYESKVSGLIEYAPIVTTLIGPARSDQTLVDVASNALIQAGWPTTVLAGRLMFDLGDNDRNSDVIPKGKL</sequence>
<protein>
    <submittedName>
        <fullName evidence="2">Amidase signature enzyme</fullName>
    </submittedName>
</protein>
<name>A0A6A6TFN1_9PLEO</name>
<dbReference type="PANTHER" id="PTHR46310">
    <property type="entry name" value="AMIDASE 1"/>
    <property type="match status" value="1"/>
</dbReference>
<dbReference type="PANTHER" id="PTHR46310:SF7">
    <property type="entry name" value="AMIDASE 1"/>
    <property type="match status" value="1"/>
</dbReference>
<organism evidence="2 3">
    <name type="scientific">Lophiostoma macrostomum CBS 122681</name>
    <dbReference type="NCBI Taxonomy" id="1314788"/>
    <lineage>
        <taxon>Eukaryota</taxon>
        <taxon>Fungi</taxon>
        <taxon>Dikarya</taxon>
        <taxon>Ascomycota</taxon>
        <taxon>Pezizomycotina</taxon>
        <taxon>Dothideomycetes</taxon>
        <taxon>Pleosporomycetidae</taxon>
        <taxon>Pleosporales</taxon>
        <taxon>Lophiostomataceae</taxon>
        <taxon>Lophiostoma</taxon>
    </lineage>
</organism>
<dbReference type="Proteomes" id="UP000799324">
    <property type="component" value="Unassembled WGS sequence"/>
</dbReference>